<dbReference type="GeneID" id="65096781"/>
<dbReference type="InterPro" id="IPR043826">
    <property type="entry name" value="DUF5803"/>
</dbReference>
<proteinExistence type="predicted"/>
<keyword evidence="1" id="KW-0812">Transmembrane</keyword>
<dbReference type="Pfam" id="PF19119">
    <property type="entry name" value="DUF5803"/>
    <property type="match status" value="1"/>
</dbReference>
<feature type="transmembrane region" description="Helical" evidence="1">
    <location>
        <begin position="171"/>
        <end position="192"/>
    </location>
</feature>
<evidence type="ECO:0000256" key="1">
    <source>
        <dbReference type="SAM" id="Phobius"/>
    </source>
</evidence>
<name>A0A8E7EI51_9EURY</name>
<keyword evidence="1" id="KW-0472">Membrane</keyword>
<reference evidence="2 3" key="1">
    <citation type="submission" date="2021-05" db="EMBL/GenBank/DDBJ databases">
        <title>A novel Methanospirillum isolate from a pyrite-forming mixed culture.</title>
        <authorList>
            <person name="Bunk B."/>
            <person name="Sproer C."/>
            <person name="Spring S."/>
            <person name="Pester M."/>
        </authorList>
    </citation>
    <scope>NUCLEOTIDE SEQUENCE [LARGE SCALE GENOMIC DNA]</scope>
    <source>
        <strain evidence="2 3">J.3.6.1-F.2.7.3</strain>
    </source>
</reference>
<dbReference type="EMBL" id="CP075546">
    <property type="protein sequence ID" value="QVV90103.1"/>
    <property type="molecule type" value="Genomic_DNA"/>
</dbReference>
<evidence type="ECO:0000313" key="2">
    <source>
        <dbReference type="EMBL" id="QVV90103.1"/>
    </source>
</evidence>
<dbReference type="AlphaFoldDB" id="A0A8E7EI51"/>
<accession>A0A8E7EI51</accession>
<protein>
    <submittedName>
        <fullName evidence="2">Uncharacterized protein</fullName>
    </submittedName>
</protein>
<organism evidence="2 3">
    <name type="scientific">Methanospirillum purgamenti</name>
    <dbReference type="NCBI Taxonomy" id="2834276"/>
    <lineage>
        <taxon>Archaea</taxon>
        <taxon>Methanobacteriati</taxon>
        <taxon>Methanobacteriota</taxon>
        <taxon>Stenosarchaea group</taxon>
        <taxon>Methanomicrobia</taxon>
        <taxon>Methanomicrobiales</taxon>
        <taxon>Methanospirillaceae</taxon>
        <taxon>Methanospirillum</taxon>
    </lineage>
</organism>
<gene>
    <name evidence="2" type="ORF">KHC33_06315</name>
</gene>
<dbReference type="KEGG" id="mrtj:KHC33_06315"/>
<keyword evidence="1" id="KW-1133">Transmembrane helix</keyword>
<keyword evidence="3" id="KW-1185">Reference proteome</keyword>
<evidence type="ECO:0000313" key="3">
    <source>
        <dbReference type="Proteomes" id="UP000680656"/>
    </source>
</evidence>
<dbReference type="Proteomes" id="UP000680656">
    <property type="component" value="Chromosome"/>
</dbReference>
<sequence length="196" mass="21958">MRSHTRIIACCIASLILFIIPVAGTSISVAVDDGGKNYQAIVMVNNTDRYELIQPGMVGERIPLQAKNLTIRNETDNILVTPDRGILTFPKGNYTIGYEAPITSNTLQFLFTEPSNITVSLPHPYHIGNPLLTSIQPAGSTTNLINNTTMVSWDQVRSVELRYYDEGQEHLLYLFAQFWLIIAVVMLLPFFLSKKK</sequence>
<dbReference type="RefSeq" id="WP_214420877.1">
    <property type="nucleotide sequence ID" value="NZ_CP075546.1"/>
</dbReference>